<dbReference type="InterPro" id="IPR001173">
    <property type="entry name" value="Glyco_trans_2-like"/>
</dbReference>
<dbReference type="CDD" id="cd06433">
    <property type="entry name" value="GT_2_WfgS_like"/>
    <property type="match status" value="1"/>
</dbReference>
<dbReference type="AlphaFoldDB" id="A0A2G9YAT7"/>
<evidence type="ECO:0000313" key="2">
    <source>
        <dbReference type="EMBL" id="PIP16320.1"/>
    </source>
</evidence>
<accession>A0A2G9YAT7</accession>
<evidence type="ECO:0000259" key="1">
    <source>
        <dbReference type="Pfam" id="PF00535"/>
    </source>
</evidence>
<protein>
    <recommendedName>
        <fullName evidence="1">Glycosyltransferase 2-like domain-containing protein</fullName>
    </recommendedName>
</protein>
<organism evidence="2 3">
    <name type="scientific">bacterium (Candidatus Ratteibacteria) CG23_combo_of_CG06-09_8_20_14_all_48_7</name>
    <dbReference type="NCBI Taxonomy" id="2014292"/>
    <lineage>
        <taxon>Bacteria</taxon>
        <taxon>Candidatus Ratteibacteria</taxon>
    </lineage>
</organism>
<feature type="domain" description="Glycosyltransferase 2-like" evidence="1">
    <location>
        <begin position="19"/>
        <end position="158"/>
    </location>
</feature>
<reference evidence="2 3" key="1">
    <citation type="submission" date="2017-09" db="EMBL/GenBank/DDBJ databases">
        <title>Depth-based differentiation of microbial function through sediment-hosted aquifers and enrichment of novel symbionts in the deep terrestrial subsurface.</title>
        <authorList>
            <person name="Probst A.J."/>
            <person name="Ladd B."/>
            <person name="Jarett J.K."/>
            <person name="Geller-Mcgrath D.E."/>
            <person name="Sieber C.M."/>
            <person name="Emerson J.B."/>
            <person name="Anantharaman K."/>
            <person name="Thomas B.C."/>
            <person name="Malmstrom R."/>
            <person name="Stieglmeier M."/>
            <person name="Klingl A."/>
            <person name="Woyke T."/>
            <person name="Ryan C.M."/>
            <person name="Banfield J.F."/>
        </authorList>
    </citation>
    <scope>NUCLEOTIDE SEQUENCE [LARGE SCALE GENOMIC DNA]</scope>
    <source>
        <strain evidence="2">CG23_combo_of_CG06-09_8_20_14_all_48_7</strain>
    </source>
</reference>
<dbReference type="InterPro" id="IPR029044">
    <property type="entry name" value="Nucleotide-diphossugar_trans"/>
</dbReference>
<dbReference type="PANTHER" id="PTHR22916:SF65">
    <property type="entry name" value="SLR1065 PROTEIN"/>
    <property type="match status" value="1"/>
</dbReference>
<dbReference type="Proteomes" id="UP000230392">
    <property type="component" value="Unassembled WGS sequence"/>
</dbReference>
<name>A0A2G9YAT7_9BACT</name>
<dbReference type="Pfam" id="PF00535">
    <property type="entry name" value="Glycos_transf_2"/>
    <property type="match status" value="1"/>
</dbReference>
<gene>
    <name evidence="2" type="ORF">COX46_02965</name>
</gene>
<sequence length="369" mass="42495">MAYGENLWGQIATNHSWVSVITPSYNQGDFVERTITSVLSQEGDFYLEYIVVDGGSSDESMEIIKRYGSLLKENRLPVKCSGIEYKWFSEPDKGQSDALNKGFSMAKGEIIGWLNSDDTYTPFTLERVKREFAKLPAVEIIYGDCNIIDEKDSLIKVHHGQKFFDKKTALSYVPSYQPAIFFRKRLFKKIGYLSEGLHFAMDHEYWLRALIHQAKILYVPFIFANARLHGAAKTSRDLLPVCGEVLWNLIKYFGWVLSVVNRCGLLIAEISEGYNLSVEEAGQRLKEEFLRLSHFKPSPQISLFFQNSLSFGYVWSGINRAFRYKKKALLQFGRAISRNPLLIFRKVSLIFFSRLILGPKTYYILKKTM</sequence>
<dbReference type="PANTHER" id="PTHR22916">
    <property type="entry name" value="GLYCOSYLTRANSFERASE"/>
    <property type="match status" value="1"/>
</dbReference>
<comment type="caution">
    <text evidence="2">The sequence shown here is derived from an EMBL/GenBank/DDBJ whole genome shotgun (WGS) entry which is preliminary data.</text>
</comment>
<dbReference type="EMBL" id="PCRF01000143">
    <property type="protein sequence ID" value="PIP16320.1"/>
    <property type="molecule type" value="Genomic_DNA"/>
</dbReference>
<proteinExistence type="predicted"/>
<dbReference type="Gene3D" id="3.90.550.10">
    <property type="entry name" value="Spore Coat Polysaccharide Biosynthesis Protein SpsA, Chain A"/>
    <property type="match status" value="1"/>
</dbReference>
<evidence type="ECO:0000313" key="3">
    <source>
        <dbReference type="Proteomes" id="UP000230392"/>
    </source>
</evidence>
<dbReference type="SUPFAM" id="SSF53448">
    <property type="entry name" value="Nucleotide-diphospho-sugar transferases"/>
    <property type="match status" value="1"/>
</dbReference>